<comment type="caution">
    <text evidence="1">The sequence shown here is derived from an EMBL/GenBank/DDBJ whole genome shotgun (WGS) entry which is preliminary data.</text>
</comment>
<keyword evidence="2" id="KW-1185">Reference proteome</keyword>
<protein>
    <submittedName>
        <fullName evidence="1">Uncharacterized protein</fullName>
    </submittedName>
</protein>
<dbReference type="Proteomes" id="UP000605361">
    <property type="component" value="Unassembled WGS sequence"/>
</dbReference>
<accession>A0A931A981</accession>
<dbReference type="RefSeq" id="WP_195895325.1">
    <property type="nucleotide sequence ID" value="NZ_JADOGI010000026.1"/>
</dbReference>
<dbReference type="EMBL" id="JADOGI010000026">
    <property type="protein sequence ID" value="MBF8186348.1"/>
    <property type="molecule type" value="Genomic_DNA"/>
</dbReference>
<organism evidence="1 2">
    <name type="scientific">Nonomuraea cypriaca</name>
    <dbReference type="NCBI Taxonomy" id="1187855"/>
    <lineage>
        <taxon>Bacteria</taxon>
        <taxon>Bacillati</taxon>
        <taxon>Actinomycetota</taxon>
        <taxon>Actinomycetes</taxon>
        <taxon>Streptosporangiales</taxon>
        <taxon>Streptosporangiaceae</taxon>
        <taxon>Nonomuraea</taxon>
    </lineage>
</organism>
<sequence>MTHTTADDAKARLAAMHARGRAMLGARTTRELCDMYVLATAQRDKSAGDEARAAIITLSWIAEILEQRDPAASDRWYEAAYAIEIDMIARDEWIDGASDLAPHAFFGC</sequence>
<evidence type="ECO:0000313" key="1">
    <source>
        <dbReference type="EMBL" id="MBF8186348.1"/>
    </source>
</evidence>
<name>A0A931A981_9ACTN</name>
<evidence type="ECO:0000313" key="2">
    <source>
        <dbReference type="Proteomes" id="UP000605361"/>
    </source>
</evidence>
<gene>
    <name evidence="1" type="ORF">ITP53_11420</name>
</gene>
<proteinExistence type="predicted"/>
<dbReference type="AlphaFoldDB" id="A0A931A981"/>
<reference evidence="1" key="1">
    <citation type="submission" date="2020-11" db="EMBL/GenBank/DDBJ databases">
        <title>Whole-genome analyses of Nonomuraea sp. K274.</title>
        <authorList>
            <person name="Veyisoglu A."/>
        </authorList>
    </citation>
    <scope>NUCLEOTIDE SEQUENCE</scope>
    <source>
        <strain evidence="1">K274</strain>
    </source>
</reference>